<dbReference type="Pfam" id="PF00905">
    <property type="entry name" value="Transpeptidase"/>
    <property type="match status" value="1"/>
</dbReference>
<dbReference type="Proteomes" id="UP001651880">
    <property type="component" value="Unassembled WGS sequence"/>
</dbReference>
<dbReference type="InterPro" id="IPR011927">
    <property type="entry name" value="SpoVD_pbp"/>
</dbReference>
<dbReference type="PANTHER" id="PTHR30627:SF1">
    <property type="entry name" value="PEPTIDOGLYCAN D,D-TRANSPEPTIDASE FTSI"/>
    <property type="match status" value="1"/>
</dbReference>
<sequence length="657" mass="73234">MAKKVKGRVLFLLGGFTILFLLLIVRLFQIQVVDGAEYQQKAMEQWTRDVPVPSKRGIIYDRNGKELATSAPAYEIYVRPVEVKDKEIVAQTLSEVLQMNKEDLLEKVSAKKDTQIIKKKVDSDTVKILREKNIKGLIFVDDSKRFYPQSNFASYILGFTNYDNQGQDGVEATFEKYLNGFPGRDIKMTDAQGRELPGSDRKYYEPEDGLNLILTIDEVIQHFAEKAVESALIETNAKRVTAIVMDPKTGDVLAMAVKPDYDNNDPRKIPDELKDKWDSMSSTEQYNALFKVWRNPAISDTYEPGSTFKTITSAAGLEEGVVRPEDRFYCSGSVLVAGRRLKCWRSYNPHGSETFIQGVQNSCNPVFIEVAQRLGKEKFYKYIQGFGFGSPTNIKLLGEASGIVRNINSVGPVELANNSFGQGITVTPIQLITAVSAVINDGYLMEPRIAKKLVDKDGNTIHDFQPREVRQVISKETSATMRKILESVVSEGSGRGAYIPGYKVGGKTGTAQKAEDGRYVPGKYVASFIGFAPANDPKITVLVVIDEPGGGSYYGGVIATPVVKSIISDTLRYMDVKPQYTEEEAKQLMKGKVIVPEIRNMKLKDARKLLSENKLQYRLEEEQGEPTEDSLILDQTPRANAKVDEGSVVIIYAKPKE</sequence>
<dbReference type="NCBIfam" id="TIGR02214">
    <property type="entry name" value="spoVD_pbp"/>
    <property type="match status" value="1"/>
</dbReference>
<keyword evidence="3" id="KW-0472">Membrane</keyword>
<dbReference type="InterPro" id="IPR001460">
    <property type="entry name" value="PCN-bd_Tpept"/>
</dbReference>
<dbReference type="EMBL" id="JAJEKE010000001">
    <property type="protein sequence ID" value="MCQ1528135.1"/>
    <property type="molecule type" value="Genomic_DNA"/>
</dbReference>
<dbReference type="SMART" id="SM00740">
    <property type="entry name" value="PASTA"/>
    <property type="match status" value="1"/>
</dbReference>
<name>A0ABT1NA51_9FIRM</name>
<dbReference type="Gene3D" id="3.40.710.10">
    <property type="entry name" value="DD-peptidase/beta-lactamase superfamily"/>
    <property type="match status" value="1"/>
</dbReference>
<accession>A0ABT1NA51</accession>
<dbReference type="Pfam" id="PF03717">
    <property type="entry name" value="PBP_dimer"/>
    <property type="match status" value="1"/>
</dbReference>
<dbReference type="CDD" id="cd06577">
    <property type="entry name" value="PASTA_pknB"/>
    <property type="match status" value="1"/>
</dbReference>
<gene>
    <name evidence="5" type="ORF">LJD61_01025</name>
</gene>
<comment type="similarity">
    <text evidence="2">Belongs to the transpeptidase family.</text>
</comment>
<proteinExistence type="inferred from homology"/>
<dbReference type="PANTHER" id="PTHR30627">
    <property type="entry name" value="PEPTIDOGLYCAN D,D-TRANSPEPTIDASE"/>
    <property type="match status" value="1"/>
</dbReference>
<evidence type="ECO:0000259" key="4">
    <source>
        <dbReference type="PROSITE" id="PS51178"/>
    </source>
</evidence>
<evidence type="ECO:0000256" key="1">
    <source>
        <dbReference type="ARBA" id="ARBA00004370"/>
    </source>
</evidence>
<dbReference type="InterPro" id="IPR005543">
    <property type="entry name" value="PASTA_dom"/>
</dbReference>
<comment type="caution">
    <text evidence="5">The sequence shown here is derived from an EMBL/GenBank/DDBJ whole genome shotgun (WGS) entry which is preliminary data.</text>
</comment>
<dbReference type="InterPro" id="IPR005311">
    <property type="entry name" value="PBP_dimer"/>
</dbReference>
<dbReference type="InterPro" id="IPR036138">
    <property type="entry name" value="PBP_dimer_sf"/>
</dbReference>
<dbReference type="Gene3D" id="3.30.10.20">
    <property type="match status" value="1"/>
</dbReference>
<dbReference type="InterPro" id="IPR050515">
    <property type="entry name" value="Beta-lactam/transpept"/>
</dbReference>
<organism evidence="5 6">
    <name type="scientific">Lutispora saccharofermentans</name>
    <dbReference type="NCBI Taxonomy" id="3024236"/>
    <lineage>
        <taxon>Bacteria</taxon>
        <taxon>Bacillati</taxon>
        <taxon>Bacillota</taxon>
        <taxon>Clostridia</taxon>
        <taxon>Lutisporales</taxon>
        <taxon>Lutisporaceae</taxon>
        <taxon>Lutispora</taxon>
    </lineage>
</organism>
<evidence type="ECO:0000313" key="5">
    <source>
        <dbReference type="EMBL" id="MCQ1528135.1"/>
    </source>
</evidence>
<evidence type="ECO:0000313" key="6">
    <source>
        <dbReference type="Proteomes" id="UP001651880"/>
    </source>
</evidence>
<evidence type="ECO:0000256" key="3">
    <source>
        <dbReference type="ARBA" id="ARBA00023136"/>
    </source>
</evidence>
<feature type="domain" description="PASTA" evidence="4">
    <location>
        <begin position="591"/>
        <end position="655"/>
    </location>
</feature>
<comment type="subcellular location">
    <subcellularLocation>
        <location evidence="1">Membrane</location>
    </subcellularLocation>
</comment>
<dbReference type="Gene3D" id="3.90.1310.10">
    <property type="entry name" value="Penicillin-binding protein 2a (Domain 2)"/>
    <property type="match status" value="1"/>
</dbReference>
<dbReference type="PROSITE" id="PS51178">
    <property type="entry name" value="PASTA"/>
    <property type="match status" value="1"/>
</dbReference>
<dbReference type="InterPro" id="IPR012338">
    <property type="entry name" value="Beta-lactam/transpept-like"/>
</dbReference>
<evidence type="ECO:0000256" key="2">
    <source>
        <dbReference type="ARBA" id="ARBA00007171"/>
    </source>
</evidence>
<keyword evidence="6" id="KW-1185">Reference proteome</keyword>
<reference evidence="5 6" key="1">
    <citation type="submission" date="2021-10" db="EMBL/GenBank/DDBJ databases">
        <title>Lutispora strain m25 sp. nov., a thermophilic, non-spore-forming bacterium isolated from a lab-scale methanogenic bioreactor digesting anaerobic sludge.</title>
        <authorList>
            <person name="El Houari A."/>
            <person name="Mcdonald J."/>
        </authorList>
    </citation>
    <scope>NUCLEOTIDE SEQUENCE [LARGE SCALE GENOMIC DNA]</scope>
    <source>
        <strain evidence="6">m25</strain>
    </source>
</reference>
<protein>
    <submittedName>
        <fullName evidence="5">Stage V sporulation protein D</fullName>
    </submittedName>
</protein>
<dbReference type="Pfam" id="PF03793">
    <property type="entry name" value="PASTA"/>
    <property type="match status" value="1"/>
</dbReference>
<dbReference type="SUPFAM" id="SSF56519">
    <property type="entry name" value="Penicillin binding protein dimerisation domain"/>
    <property type="match status" value="1"/>
</dbReference>
<dbReference type="RefSeq" id="WP_255226002.1">
    <property type="nucleotide sequence ID" value="NZ_JAJEKE010000001.1"/>
</dbReference>
<dbReference type="SUPFAM" id="SSF56601">
    <property type="entry name" value="beta-lactamase/transpeptidase-like"/>
    <property type="match status" value="1"/>
</dbReference>